<feature type="transmembrane region" description="Helical" evidence="1">
    <location>
        <begin position="285"/>
        <end position="310"/>
    </location>
</feature>
<reference evidence="2 3" key="1">
    <citation type="submission" date="2024-08" db="EMBL/GenBank/DDBJ databases">
        <authorList>
            <person name="Cucini C."/>
            <person name="Frati F."/>
        </authorList>
    </citation>
    <scope>NUCLEOTIDE SEQUENCE [LARGE SCALE GENOMIC DNA]</scope>
</reference>
<organism evidence="2 3">
    <name type="scientific">Orchesella dallaii</name>
    <dbReference type="NCBI Taxonomy" id="48710"/>
    <lineage>
        <taxon>Eukaryota</taxon>
        <taxon>Metazoa</taxon>
        <taxon>Ecdysozoa</taxon>
        <taxon>Arthropoda</taxon>
        <taxon>Hexapoda</taxon>
        <taxon>Collembola</taxon>
        <taxon>Entomobryomorpha</taxon>
        <taxon>Entomobryoidea</taxon>
        <taxon>Orchesellidae</taxon>
        <taxon>Orchesellinae</taxon>
        <taxon>Orchesella</taxon>
    </lineage>
</organism>
<keyword evidence="1" id="KW-0472">Membrane</keyword>
<feature type="transmembrane region" description="Helical" evidence="1">
    <location>
        <begin position="322"/>
        <end position="339"/>
    </location>
</feature>
<feature type="transmembrane region" description="Helical" evidence="1">
    <location>
        <begin position="192"/>
        <end position="222"/>
    </location>
</feature>
<name>A0ABP1SAQ7_9HEXA</name>
<evidence type="ECO:0008006" key="4">
    <source>
        <dbReference type="Google" id="ProtNLM"/>
    </source>
</evidence>
<dbReference type="EMBL" id="CAXLJM020000172">
    <property type="protein sequence ID" value="CAL8148574.1"/>
    <property type="molecule type" value="Genomic_DNA"/>
</dbReference>
<keyword evidence="1" id="KW-0812">Transmembrane</keyword>
<keyword evidence="1" id="KW-1133">Transmembrane helix</keyword>
<gene>
    <name evidence="2" type="ORF">ODALV1_LOCUS31464</name>
</gene>
<feature type="transmembrane region" description="Helical" evidence="1">
    <location>
        <begin position="148"/>
        <end position="171"/>
    </location>
</feature>
<evidence type="ECO:0000256" key="1">
    <source>
        <dbReference type="SAM" id="Phobius"/>
    </source>
</evidence>
<dbReference type="Proteomes" id="UP001642540">
    <property type="component" value="Unassembled WGS sequence"/>
</dbReference>
<proteinExistence type="predicted"/>
<accession>A0ABP1SAQ7</accession>
<evidence type="ECO:0000313" key="3">
    <source>
        <dbReference type="Proteomes" id="UP001642540"/>
    </source>
</evidence>
<protein>
    <recommendedName>
        <fullName evidence="4">Odorant receptor</fullName>
    </recommendedName>
</protein>
<keyword evidence="3" id="KW-1185">Reference proteome</keyword>
<evidence type="ECO:0000313" key="2">
    <source>
        <dbReference type="EMBL" id="CAL8148574.1"/>
    </source>
</evidence>
<comment type="caution">
    <text evidence="2">The sequence shown here is derived from an EMBL/GenBank/DDBJ whole genome shotgun (WGS) entry which is preliminary data.</text>
</comment>
<feature type="transmembrane region" description="Helical" evidence="1">
    <location>
        <begin position="48"/>
        <end position="67"/>
    </location>
</feature>
<sequence length="412" mass="47400">MITKKIRKIVKYRILVMVYLFFASDWDWNAEQDCIVPASIYLRWNARLLTLETPFSFLLVTFLLSKLPNEQFVQSKEIFVTFILGWMEIFLMYTILMAGMQLKRYWPDVMYVMNEMSRYSDYVEELMRRQNTQFNREDQKYLDKRDKLIGIVAMLTTFAPVAFGGCICVMIEPTHAMLQEYFEVNISFQSKFIPFIILVVWYISNISSVAFTVVIVVLQYILLTRSVVSCLTPQSVSKTVQPGSSRNKVIIRYDLNSRYFGVLNEMTAIRIFRTQQVFNTIINEIYGSVLFASHHVACMLSFLGGALALLQATEQILDGGPLMLAGILIALFASLLVEYEESMEISALCQRSDGFVRRCANLTDRRSVLHKFAKSCPNLKVHVGYPFFNVGKNTFTQFLAQGIDFLIGMLAI</sequence>
<feature type="transmembrane region" description="Helical" evidence="1">
    <location>
        <begin position="79"/>
        <end position="100"/>
    </location>
</feature>